<dbReference type="HOGENOM" id="CLU_059734_0_0_6"/>
<keyword evidence="3" id="KW-0732">Signal</keyword>
<keyword evidence="7" id="KW-1185">Reference proteome</keyword>
<dbReference type="InterPro" id="IPR046470">
    <property type="entry name" value="SAM_HAT_C"/>
</dbReference>
<evidence type="ECO:0008006" key="8">
    <source>
        <dbReference type="Google" id="ProtNLM"/>
    </source>
</evidence>
<evidence type="ECO:0000259" key="5">
    <source>
        <dbReference type="Pfam" id="PF20257"/>
    </source>
</evidence>
<evidence type="ECO:0000256" key="1">
    <source>
        <dbReference type="ARBA" id="ARBA00022691"/>
    </source>
</evidence>
<dbReference type="Gene3D" id="3.40.50.10790">
    <property type="entry name" value="S-adenosyl-l-methionine hydroxide adenosyltransferase, N-terminal"/>
    <property type="match status" value="1"/>
</dbReference>
<dbReference type="eggNOG" id="COG1912">
    <property type="taxonomic scope" value="Bacteria"/>
</dbReference>
<protein>
    <recommendedName>
        <fullName evidence="8">DNA-directed RNA polymerase subunit delta</fullName>
    </recommendedName>
</protein>
<dbReference type="SUPFAM" id="SSF101852">
    <property type="entry name" value="Bacterial fluorinating enzyme, C-terminal domain"/>
    <property type="match status" value="1"/>
</dbReference>
<dbReference type="OrthoDB" id="9792195at2"/>
<dbReference type="PIRSF" id="PIRSF006779">
    <property type="entry name" value="UCP006779"/>
    <property type="match status" value="1"/>
</dbReference>
<accession>K7A585</accession>
<dbReference type="InterPro" id="IPR002747">
    <property type="entry name" value="SAM_OH_AdoTrfase"/>
</dbReference>
<dbReference type="PATRIC" id="fig|1129794.4.peg.3735"/>
<evidence type="ECO:0000313" key="7">
    <source>
        <dbReference type="Proteomes" id="UP000011864"/>
    </source>
</evidence>
<dbReference type="STRING" id="1129794.C427_3749"/>
<dbReference type="KEGG" id="gps:C427_3749"/>
<dbReference type="InterPro" id="IPR023227">
    <property type="entry name" value="SAM_OH_AdoTrfase_C_sf"/>
</dbReference>
<feature type="domain" description="S-adenosyl-l-methionine hydroxide adenosyltransferase C-terminal" evidence="5">
    <location>
        <begin position="202"/>
        <end position="301"/>
    </location>
</feature>
<sequence>MSNIICGIVVVMSMQMSQLAFASGNGIVVFQSDFGLSDQAVSAMHGVALGVDKNLKVEDLTHDIPAYNIWEGAYRLDAVADFWPANTVFVSVVDPGVGSDRKSVVLKTKTNHYFVTPDNGTLTLVAKRLGISEVREIDEKVNRLKGSEASHTFHGRDVYAYTGARLAASAINFEQVGPKLAPEVLSIPFEAARIDANSLIGGIPILDPAYGNVWTNIPMSLLLSLTKSKDYASLYTQQFLVTVTRGDKFVLSETISFERSFAGVKEGQPLLYVNSLENLALALNQANFAAAFDIQAGGEWRIEIVPK</sequence>
<evidence type="ECO:0000259" key="4">
    <source>
        <dbReference type="Pfam" id="PF01887"/>
    </source>
</evidence>
<feature type="signal peptide" evidence="3">
    <location>
        <begin position="1"/>
        <end position="22"/>
    </location>
</feature>
<dbReference type="PANTHER" id="PTHR35092">
    <property type="entry name" value="CHLORINASE MJ1651"/>
    <property type="match status" value="1"/>
</dbReference>
<dbReference type="InterPro" id="IPR046469">
    <property type="entry name" value="SAM_HAT_N"/>
</dbReference>
<dbReference type="RefSeq" id="WP_007637777.1">
    <property type="nucleotide sequence ID" value="NC_020514.1"/>
</dbReference>
<evidence type="ECO:0000256" key="2">
    <source>
        <dbReference type="ARBA" id="ARBA00024035"/>
    </source>
</evidence>
<evidence type="ECO:0000256" key="3">
    <source>
        <dbReference type="SAM" id="SignalP"/>
    </source>
</evidence>
<dbReference type="Pfam" id="PF01887">
    <property type="entry name" value="SAM_HAT_N"/>
    <property type="match status" value="1"/>
</dbReference>
<dbReference type="Gene3D" id="2.40.30.90">
    <property type="entry name" value="Bacterial fluorinating enzyme like"/>
    <property type="match status" value="1"/>
</dbReference>
<dbReference type="SUPFAM" id="SSF102522">
    <property type="entry name" value="Bacterial fluorinating enzyme, N-terminal domain"/>
    <property type="match status" value="1"/>
</dbReference>
<dbReference type="EMBL" id="CP003837">
    <property type="protein sequence ID" value="AGH45857.1"/>
    <property type="molecule type" value="Genomic_DNA"/>
</dbReference>
<dbReference type="Proteomes" id="UP000011864">
    <property type="component" value="Chromosome"/>
</dbReference>
<gene>
    <name evidence="6" type="ORF">C427_3749</name>
</gene>
<comment type="similarity">
    <text evidence="2">Belongs to the SAM hydrolase / SAM-dependent halogenase family.</text>
</comment>
<keyword evidence="1" id="KW-0949">S-adenosyl-L-methionine</keyword>
<feature type="domain" description="S-adenosyl-l-methionine hydroxide adenosyltransferase N-terminal" evidence="4">
    <location>
        <begin position="28"/>
        <end position="177"/>
    </location>
</feature>
<organism evidence="6 7">
    <name type="scientific">Paraglaciecola psychrophila 170</name>
    <dbReference type="NCBI Taxonomy" id="1129794"/>
    <lineage>
        <taxon>Bacteria</taxon>
        <taxon>Pseudomonadati</taxon>
        <taxon>Pseudomonadota</taxon>
        <taxon>Gammaproteobacteria</taxon>
        <taxon>Alteromonadales</taxon>
        <taxon>Alteromonadaceae</taxon>
        <taxon>Paraglaciecola</taxon>
    </lineage>
</organism>
<dbReference type="Pfam" id="PF20257">
    <property type="entry name" value="SAM_HAT_C"/>
    <property type="match status" value="1"/>
</dbReference>
<feature type="chain" id="PRO_5003898896" description="DNA-directed RNA polymerase subunit delta" evidence="3">
    <location>
        <begin position="23"/>
        <end position="307"/>
    </location>
</feature>
<proteinExistence type="inferred from homology"/>
<reference evidence="6 7" key="1">
    <citation type="journal article" date="2013" name="Genome Announc.">
        <title>Complete Genome Sequence of Glaciecola psychrophila Strain 170T.</title>
        <authorList>
            <person name="Yin J."/>
            <person name="Chen J."/>
            <person name="Liu G."/>
            <person name="Yu Y."/>
            <person name="Song L."/>
            <person name="Wang X."/>
            <person name="Qu X."/>
        </authorList>
    </citation>
    <scope>NUCLEOTIDE SEQUENCE [LARGE SCALE GENOMIC DNA]</scope>
    <source>
        <strain evidence="6 7">170</strain>
    </source>
</reference>
<evidence type="ECO:0000313" key="6">
    <source>
        <dbReference type="EMBL" id="AGH45857.1"/>
    </source>
</evidence>
<dbReference type="InterPro" id="IPR023228">
    <property type="entry name" value="SAM_OH_AdoTrfase_N_sf"/>
</dbReference>
<dbReference type="PANTHER" id="PTHR35092:SF1">
    <property type="entry name" value="CHLORINASE MJ1651"/>
    <property type="match status" value="1"/>
</dbReference>
<dbReference type="AlphaFoldDB" id="K7A585"/>
<name>K7A585_9ALTE</name>